<dbReference type="InterPro" id="IPR006042">
    <property type="entry name" value="Xan_ur_permease"/>
</dbReference>
<feature type="transmembrane region" description="Helical" evidence="8">
    <location>
        <begin position="159"/>
        <end position="180"/>
    </location>
</feature>
<evidence type="ECO:0000256" key="4">
    <source>
        <dbReference type="ARBA" id="ARBA00022692"/>
    </source>
</evidence>
<feature type="transmembrane region" description="Helical" evidence="8">
    <location>
        <begin position="471"/>
        <end position="493"/>
    </location>
</feature>
<dbReference type="InterPro" id="IPR006043">
    <property type="entry name" value="NCS2"/>
</dbReference>
<keyword evidence="4 8" id="KW-0812">Transmembrane</keyword>
<comment type="similarity">
    <text evidence="2">Belongs to the nucleobase:cation symporter-2 (NCS2) (TC 2.A.40) family.</text>
</comment>
<evidence type="ECO:0000256" key="1">
    <source>
        <dbReference type="ARBA" id="ARBA00004141"/>
    </source>
</evidence>
<feature type="compositionally biased region" description="Basic and acidic residues" evidence="7">
    <location>
        <begin position="8"/>
        <end position="22"/>
    </location>
</feature>
<gene>
    <name evidence="9" type="ORF">PG997_013761</name>
</gene>
<dbReference type="Proteomes" id="UP001433268">
    <property type="component" value="Unassembled WGS sequence"/>
</dbReference>
<sequence length="517" mass="55873">MSTSSPSLEKESKAADKSEPREPIGPGSIYDRSVIDQGLSSRLSYLKWYLTSKEGWLGDYDYLYLVTPNIWPLNRKYKDHKTPFYGLNDEVPILLTIILGLQHALCMIGSIVSPPLAIAGGAFYLDSATTQYLVSAAFIMTGIATALQVTRVHLTKTPFFIGTGLLSVVGPTFDILPIAVNYTSLRYKNGTCPTASDGTPLPCPDAWGAILGSMLCTVWVQILMSFVPPKSLNKLFPKVVTGSLLLLVGIYLVGNGMQNWGGSTTERGHPKLIGLGFTVFVSIVLVEQFGSPLMKSSSVIIGLFVGCLVSGLTGYWCMSNIQAAPAATFLWVHTFKLSVDGALILPLLIMFVCEAVSCMPDILATAEISNVDIEGTEFNSRVQGGIFGKFGAVFGSMPPSVLGGMQVFLYSTIAVAGLRVLGLVRYTRRNRFILTVALGIGFLDIVQPDWFSQVLTYDGDNVALAGFEQGINLIVETPFIVAAVIGVFLNLVLPQDASEMDDFIKDQSGHAVMEKQN</sequence>
<evidence type="ECO:0000256" key="7">
    <source>
        <dbReference type="SAM" id="MobiDB-lite"/>
    </source>
</evidence>
<feature type="transmembrane region" description="Helical" evidence="8">
    <location>
        <begin position="239"/>
        <end position="257"/>
    </location>
</feature>
<accession>A0ABR1V730</accession>
<dbReference type="GeneID" id="92051135"/>
<keyword evidence="3" id="KW-0813">Transport</keyword>
<proteinExistence type="inferred from homology"/>
<feature type="transmembrane region" description="Helical" evidence="8">
    <location>
        <begin position="298"/>
        <end position="316"/>
    </location>
</feature>
<dbReference type="PANTHER" id="PTHR42810">
    <property type="entry name" value="PURINE PERMEASE C1399.01C-RELATED"/>
    <property type="match status" value="1"/>
</dbReference>
<feature type="transmembrane region" description="Helical" evidence="8">
    <location>
        <begin position="432"/>
        <end position="451"/>
    </location>
</feature>
<dbReference type="EMBL" id="JAQQWN010000009">
    <property type="protein sequence ID" value="KAK8067014.1"/>
    <property type="molecule type" value="Genomic_DNA"/>
</dbReference>
<dbReference type="PROSITE" id="PS01116">
    <property type="entry name" value="XANTH_URACIL_PERMASE"/>
    <property type="match status" value="1"/>
</dbReference>
<evidence type="ECO:0000313" key="9">
    <source>
        <dbReference type="EMBL" id="KAK8067014.1"/>
    </source>
</evidence>
<name>A0ABR1V730_9PEZI</name>
<comment type="subcellular location">
    <subcellularLocation>
        <location evidence="1">Membrane</location>
        <topology evidence="1">Multi-pass membrane protein</topology>
    </subcellularLocation>
</comment>
<evidence type="ECO:0000256" key="3">
    <source>
        <dbReference type="ARBA" id="ARBA00022448"/>
    </source>
</evidence>
<feature type="transmembrane region" description="Helical" evidence="8">
    <location>
        <begin position="206"/>
        <end position="227"/>
    </location>
</feature>
<feature type="transmembrane region" description="Helical" evidence="8">
    <location>
        <begin position="91"/>
        <end position="112"/>
    </location>
</feature>
<feature type="transmembrane region" description="Helical" evidence="8">
    <location>
        <begin position="132"/>
        <end position="152"/>
    </location>
</feature>
<evidence type="ECO:0000256" key="2">
    <source>
        <dbReference type="ARBA" id="ARBA00008821"/>
    </source>
</evidence>
<keyword evidence="10" id="KW-1185">Reference proteome</keyword>
<protein>
    <submittedName>
        <fullName evidence="9">Purine permease</fullName>
    </submittedName>
</protein>
<keyword evidence="5 8" id="KW-1133">Transmembrane helix</keyword>
<dbReference type="RefSeq" id="XP_066663767.1">
    <property type="nucleotide sequence ID" value="XM_066818075.1"/>
</dbReference>
<comment type="caution">
    <text evidence="9">The sequence shown here is derived from an EMBL/GenBank/DDBJ whole genome shotgun (WGS) entry which is preliminary data.</text>
</comment>
<evidence type="ECO:0000256" key="6">
    <source>
        <dbReference type="ARBA" id="ARBA00023136"/>
    </source>
</evidence>
<organism evidence="9 10">
    <name type="scientific">Apiospora hydei</name>
    <dbReference type="NCBI Taxonomy" id="1337664"/>
    <lineage>
        <taxon>Eukaryota</taxon>
        <taxon>Fungi</taxon>
        <taxon>Dikarya</taxon>
        <taxon>Ascomycota</taxon>
        <taxon>Pezizomycotina</taxon>
        <taxon>Sordariomycetes</taxon>
        <taxon>Xylariomycetidae</taxon>
        <taxon>Amphisphaeriales</taxon>
        <taxon>Apiosporaceae</taxon>
        <taxon>Apiospora</taxon>
    </lineage>
</organism>
<dbReference type="Pfam" id="PF00860">
    <property type="entry name" value="Xan_ur_permease"/>
    <property type="match status" value="1"/>
</dbReference>
<evidence type="ECO:0000313" key="10">
    <source>
        <dbReference type="Proteomes" id="UP001433268"/>
    </source>
</evidence>
<dbReference type="PANTHER" id="PTHR42810:SF2">
    <property type="entry name" value="PURINE PERMEASE C1399.01C-RELATED"/>
    <property type="match status" value="1"/>
</dbReference>
<feature type="transmembrane region" description="Helical" evidence="8">
    <location>
        <begin position="407"/>
        <end position="425"/>
    </location>
</feature>
<keyword evidence="6 8" id="KW-0472">Membrane</keyword>
<evidence type="ECO:0000256" key="5">
    <source>
        <dbReference type="ARBA" id="ARBA00022989"/>
    </source>
</evidence>
<evidence type="ECO:0000256" key="8">
    <source>
        <dbReference type="SAM" id="Phobius"/>
    </source>
</evidence>
<reference evidence="9 10" key="1">
    <citation type="submission" date="2023-01" db="EMBL/GenBank/DDBJ databases">
        <title>Analysis of 21 Apiospora genomes using comparative genomics revels a genus with tremendous synthesis potential of carbohydrate active enzymes and secondary metabolites.</title>
        <authorList>
            <person name="Sorensen T."/>
        </authorList>
    </citation>
    <scope>NUCLEOTIDE SEQUENCE [LARGE SCALE GENOMIC DNA]</scope>
    <source>
        <strain evidence="9 10">CBS 114990</strain>
    </source>
</reference>
<feature type="region of interest" description="Disordered" evidence="7">
    <location>
        <begin position="1"/>
        <end position="29"/>
    </location>
</feature>